<evidence type="ECO:0000313" key="2">
    <source>
        <dbReference type="Proteomes" id="UP000092460"/>
    </source>
</evidence>
<dbReference type="EnsemblMetazoa" id="GPPI003629-RA">
    <property type="protein sequence ID" value="GPPI003629-PA"/>
    <property type="gene ID" value="GPPI003629"/>
</dbReference>
<dbReference type="EMBL" id="JXJN01001262">
    <property type="status" value="NOT_ANNOTATED_CDS"/>
    <property type="molecule type" value="Genomic_DNA"/>
</dbReference>
<sequence>MIICKAECNGELPTYDEEAYMELPYELTLEASLLSTSSIKFLRRRMYSAAMRKVSTLLSFLLAPGPIPRLPLLTSAIMAFERLNANVALLCTIKELRYTLILRATWQDAQLNIFQDLPR</sequence>
<evidence type="ECO:0000313" key="1">
    <source>
        <dbReference type="EnsemblMetazoa" id="GPPI003629-PA"/>
    </source>
</evidence>
<protein>
    <submittedName>
        <fullName evidence="1">Uncharacterized protein</fullName>
    </submittedName>
</protein>
<accession>A0A1B0AP82</accession>
<dbReference type="VEuPathDB" id="VectorBase:GPPI003629"/>
<reference evidence="1" key="2">
    <citation type="submission" date="2020-05" db="UniProtKB">
        <authorList>
            <consortium name="EnsemblMetazoa"/>
        </authorList>
    </citation>
    <scope>IDENTIFICATION</scope>
    <source>
        <strain evidence="1">IAEA</strain>
    </source>
</reference>
<organism evidence="1 2">
    <name type="scientific">Glossina palpalis gambiensis</name>
    <dbReference type="NCBI Taxonomy" id="67801"/>
    <lineage>
        <taxon>Eukaryota</taxon>
        <taxon>Metazoa</taxon>
        <taxon>Ecdysozoa</taxon>
        <taxon>Arthropoda</taxon>
        <taxon>Hexapoda</taxon>
        <taxon>Insecta</taxon>
        <taxon>Pterygota</taxon>
        <taxon>Neoptera</taxon>
        <taxon>Endopterygota</taxon>
        <taxon>Diptera</taxon>
        <taxon>Brachycera</taxon>
        <taxon>Muscomorpha</taxon>
        <taxon>Hippoboscoidea</taxon>
        <taxon>Glossinidae</taxon>
        <taxon>Glossina</taxon>
    </lineage>
</organism>
<dbReference type="Proteomes" id="UP000092460">
    <property type="component" value="Unassembled WGS sequence"/>
</dbReference>
<reference evidence="2" key="1">
    <citation type="submission" date="2015-01" db="EMBL/GenBank/DDBJ databases">
        <authorList>
            <person name="Aksoy S."/>
            <person name="Warren W."/>
            <person name="Wilson R.K."/>
        </authorList>
    </citation>
    <scope>NUCLEOTIDE SEQUENCE [LARGE SCALE GENOMIC DNA]</scope>
    <source>
        <strain evidence="2">IAEA</strain>
    </source>
</reference>
<dbReference type="AlphaFoldDB" id="A0A1B0AP82"/>
<keyword evidence="2" id="KW-1185">Reference proteome</keyword>
<name>A0A1B0AP82_9MUSC</name>
<proteinExistence type="predicted"/>
<dbReference type="EMBL" id="JXJN01001261">
    <property type="status" value="NOT_ANNOTATED_CDS"/>
    <property type="molecule type" value="Genomic_DNA"/>
</dbReference>